<accession>A0A0F7FWL6</accession>
<dbReference type="AlphaFoldDB" id="A0A0F7FWL6"/>
<dbReference type="InterPro" id="IPR000641">
    <property type="entry name" value="CbxX/CfxQ"/>
</dbReference>
<keyword evidence="2" id="KW-0547">Nucleotide-binding</keyword>
<evidence type="ECO:0000256" key="1">
    <source>
        <dbReference type="ARBA" id="ARBA00010378"/>
    </source>
</evidence>
<sequence>MQSFRRGHTAAAVTAFDAAVRHDPTTADAWLGLHAVGERQQEALDFMGRHAEMFGTLRTRHRMPLSSRFSLGEHVTFRLENRRDLWLAQHAALLDNGLPHEAWASLGQAYLDCDETRFLCTRCAYLRQEWRGVLSLSGGIEDAFLRDEAHMYTGVALVHLEIFHEALRTLAPLPQRLESGGHFEAEVAYWRGRAHQGLGSNEEALKHFQYAFRCWPGLYDVAELARATRPEPVTVTPPTPHSDVVAAPQAPEPPDPSSPNDEDRTAALTEALAELDGMIGLEPVKRQIRTMVAQLRMAALREQQGLPTSTRPQHFVFAGPPGTGKTTVARIVGRFFSGLGLLARGHVVEAQRADLVGQHLGSTALKTSTVIDSAMDGVLFIDEAYSLSNDGYHGGDAFGDEALQVLLKRAEDDRDRLVVILAGYWQEMASLLAVNPGLTSRFTTLVEFPSYTPDELGRIARVLLSQSGDVLSADAEDVLTRSLHTVADRIDVLGNGRFVRNLCQKAAAQRDLRLEEALVAGVTPTRGELVTVREPDLTSAFRELTGSLDTTAGR</sequence>
<dbReference type="Pfam" id="PF21545">
    <property type="entry name" value="T7SS_EccA1_N"/>
    <property type="match status" value="1"/>
</dbReference>
<dbReference type="KEGG" id="sxi:SXIM_33510"/>
<evidence type="ECO:0000259" key="5">
    <source>
        <dbReference type="SMART" id="SM00382"/>
    </source>
</evidence>
<organism evidence="6 7">
    <name type="scientific">Streptomyces xiamenensis</name>
    <dbReference type="NCBI Taxonomy" id="408015"/>
    <lineage>
        <taxon>Bacteria</taxon>
        <taxon>Bacillati</taxon>
        <taxon>Actinomycetota</taxon>
        <taxon>Actinomycetes</taxon>
        <taxon>Kitasatosporales</taxon>
        <taxon>Streptomycetaceae</taxon>
        <taxon>Streptomyces</taxon>
    </lineage>
</organism>
<dbReference type="InterPro" id="IPR049078">
    <property type="entry name" value="T7SS_EccA1-like_N"/>
</dbReference>
<dbReference type="RefSeq" id="WP_046724551.1">
    <property type="nucleotide sequence ID" value="NZ_CP009922.3"/>
</dbReference>
<dbReference type="Gene3D" id="3.40.50.300">
    <property type="entry name" value="P-loop containing nucleotide triphosphate hydrolases"/>
    <property type="match status" value="1"/>
</dbReference>
<dbReference type="InterPro" id="IPR003959">
    <property type="entry name" value="ATPase_AAA_core"/>
</dbReference>
<keyword evidence="3" id="KW-0067">ATP-binding</keyword>
<dbReference type="PRINTS" id="PR00819">
    <property type="entry name" value="CBXCFQXSUPER"/>
</dbReference>
<dbReference type="InterPro" id="IPR027417">
    <property type="entry name" value="P-loop_NTPase"/>
</dbReference>
<dbReference type="STRING" id="408015.SXIM_33510"/>
<dbReference type="EMBL" id="CP009922">
    <property type="protein sequence ID" value="AKG44735.1"/>
    <property type="molecule type" value="Genomic_DNA"/>
</dbReference>
<reference evidence="6" key="1">
    <citation type="submission" date="2019-08" db="EMBL/GenBank/DDBJ databases">
        <title>Complete genome sequence of a mangrove-derived Streptomyces xiamenensis.</title>
        <authorList>
            <person name="Xu J."/>
        </authorList>
    </citation>
    <scope>NUCLEOTIDE SEQUENCE</scope>
    <source>
        <strain evidence="6">318</strain>
    </source>
</reference>
<dbReference type="HOGENOM" id="CLU_008749_5_1_11"/>
<dbReference type="Pfam" id="PF17866">
    <property type="entry name" value="AAA_lid_6"/>
    <property type="match status" value="1"/>
</dbReference>
<dbReference type="Proteomes" id="UP000034034">
    <property type="component" value="Chromosome"/>
</dbReference>
<dbReference type="InterPro" id="IPR003593">
    <property type="entry name" value="AAA+_ATPase"/>
</dbReference>
<comment type="similarity">
    <text evidence="1">Belongs to the CbxX/CfxQ family.</text>
</comment>
<dbReference type="GO" id="GO:0016887">
    <property type="term" value="F:ATP hydrolysis activity"/>
    <property type="evidence" value="ECO:0007669"/>
    <property type="project" value="InterPro"/>
</dbReference>
<evidence type="ECO:0000256" key="2">
    <source>
        <dbReference type="ARBA" id="ARBA00022741"/>
    </source>
</evidence>
<dbReference type="Gene3D" id="1.25.40.10">
    <property type="entry name" value="Tetratricopeptide repeat domain"/>
    <property type="match status" value="1"/>
</dbReference>
<dbReference type="CDD" id="cd00009">
    <property type="entry name" value="AAA"/>
    <property type="match status" value="1"/>
</dbReference>
<evidence type="ECO:0000256" key="3">
    <source>
        <dbReference type="ARBA" id="ARBA00022840"/>
    </source>
</evidence>
<dbReference type="SUPFAM" id="SSF52540">
    <property type="entry name" value="P-loop containing nucleoside triphosphate hydrolases"/>
    <property type="match status" value="1"/>
</dbReference>
<name>A0A0F7FWL6_9ACTN</name>
<proteinExistence type="inferred from homology"/>
<evidence type="ECO:0000313" key="6">
    <source>
        <dbReference type="EMBL" id="AKG44735.1"/>
    </source>
</evidence>
<dbReference type="SMART" id="SM00382">
    <property type="entry name" value="AAA"/>
    <property type="match status" value="1"/>
</dbReference>
<dbReference type="GO" id="GO:0005524">
    <property type="term" value="F:ATP binding"/>
    <property type="evidence" value="ECO:0007669"/>
    <property type="project" value="UniProtKB-KW"/>
</dbReference>
<dbReference type="Gene3D" id="1.10.8.60">
    <property type="match status" value="1"/>
</dbReference>
<feature type="region of interest" description="Disordered" evidence="4">
    <location>
        <begin position="231"/>
        <end position="264"/>
    </location>
</feature>
<dbReference type="InterPro" id="IPR011990">
    <property type="entry name" value="TPR-like_helical_dom_sf"/>
</dbReference>
<gene>
    <name evidence="6" type="ORF">SXIM_33510</name>
</gene>
<dbReference type="InterPro" id="IPR041627">
    <property type="entry name" value="AAA_lid_6"/>
</dbReference>
<dbReference type="SUPFAM" id="SSF48452">
    <property type="entry name" value="TPR-like"/>
    <property type="match status" value="1"/>
</dbReference>
<evidence type="ECO:0000256" key="4">
    <source>
        <dbReference type="SAM" id="MobiDB-lite"/>
    </source>
</evidence>
<protein>
    <submittedName>
        <fullName evidence="6">ATPase AAA</fullName>
    </submittedName>
</protein>
<dbReference type="PATRIC" id="fig|408015.6.peg.3391"/>
<feature type="domain" description="AAA+ ATPase" evidence="5">
    <location>
        <begin position="311"/>
        <end position="452"/>
    </location>
</feature>
<dbReference type="FunFam" id="3.40.50.300:FF:000216">
    <property type="entry name" value="Type VII secretion ATPase EccA"/>
    <property type="match status" value="1"/>
</dbReference>
<dbReference type="InterPro" id="IPR050773">
    <property type="entry name" value="CbxX/CfxQ_RuBisCO_ESX"/>
</dbReference>
<dbReference type="PANTHER" id="PTHR43392">
    <property type="entry name" value="AAA-TYPE ATPASE FAMILY PROTEIN / ANKYRIN REPEAT FAMILY PROTEIN"/>
    <property type="match status" value="1"/>
</dbReference>
<keyword evidence="7" id="KW-1185">Reference proteome</keyword>
<dbReference type="PANTHER" id="PTHR43392:SF2">
    <property type="entry name" value="AAA-TYPE ATPASE FAMILY PROTEIN _ ANKYRIN REPEAT FAMILY PROTEIN"/>
    <property type="match status" value="1"/>
</dbReference>
<dbReference type="Pfam" id="PF00004">
    <property type="entry name" value="AAA"/>
    <property type="match status" value="1"/>
</dbReference>
<evidence type="ECO:0000313" key="7">
    <source>
        <dbReference type="Proteomes" id="UP000034034"/>
    </source>
</evidence>